<dbReference type="EC" id="1.14.13.59" evidence="4"/>
<keyword evidence="8" id="KW-0521">NADP</keyword>
<name>E6TQW0_EVAC2</name>
<keyword evidence="6" id="KW-0285">Flavoprotein</keyword>
<dbReference type="AlphaFoldDB" id="E6TQW0"/>
<dbReference type="InterPro" id="IPR025700">
    <property type="entry name" value="Lys/Orn_oxygenase"/>
</dbReference>
<keyword evidence="16" id="KW-1185">Reference proteome</keyword>
<gene>
    <name evidence="15" type="ordered locus">Bcell_3493</name>
</gene>
<dbReference type="GO" id="GO:0047091">
    <property type="term" value="F:L-lysine 6-monooxygenase (NADPH) activity"/>
    <property type="evidence" value="ECO:0007669"/>
    <property type="project" value="UniProtKB-EC"/>
</dbReference>
<evidence type="ECO:0000313" key="15">
    <source>
        <dbReference type="EMBL" id="ADU31735.1"/>
    </source>
</evidence>
<dbReference type="Pfam" id="PF13434">
    <property type="entry name" value="Lys_Orn_oxgnase"/>
    <property type="match status" value="1"/>
</dbReference>
<evidence type="ECO:0000256" key="5">
    <source>
        <dbReference type="ARBA" id="ARBA00016406"/>
    </source>
</evidence>
<proteinExistence type="inferred from homology"/>
<evidence type="ECO:0000256" key="7">
    <source>
        <dbReference type="ARBA" id="ARBA00022827"/>
    </source>
</evidence>
<dbReference type="SUPFAM" id="SSF51905">
    <property type="entry name" value="FAD/NAD(P)-binding domain"/>
    <property type="match status" value="1"/>
</dbReference>
<evidence type="ECO:0000313" key="16">
    <source>
        <dbReference type="Proteomes" id="UP000001401"/>
    </source>
</evidence>
<dbReference type="Proteomes" id="UP000001401">
    <property type="component" value="Chromosome"/>
</dbReference>
<keyword evidence="7" id="KW-0274">FAD</keyword>
<evidence type="ECO:0000256" key="2">
    <source>
        <dbReference type="ARBA" id="ARBA00004924"/>
    </source>
</evidence>
<keyword evidence="9" id="KW-0560">Oxidoreductase</keyword>
<dbReference type="PANTHER" id="PTHR38663:SF1">
    <property type="entry name" value="L-ORNITHINE N(5)-MONOOXYGENASE"/>
    <property type="match status" value="1"/>
</dbReference>
<dbReference type="HOGENOM" id="CLU_014633_2_0_9"/>
<protein>
    <recommendedName>
        <fullName evidence="5">L-lysine N6-monooxygenase MbtG</fullName>
        <ecNumber evidence="4">1.14.13.59</ecNumber>
    </recommendedName>
    <alternativeName>
        <fullName evidence="13">Lysine 6-N-hydroxylase</fullName>
    </alternativeName>
    <alternativeName>
        <fullName evidence="12">Lysine N6-hydroxylase</fullName>
    </alternativeName>
    <alternativeName>
        <fullName evidence="10">Lysine-N-oxygenase</fullName>
    </alternativeName>
    <alternativeName>
        <fullName evidence="11">Mycobactin synthase protein G</fullName>
    </alternativeName>
</protein>
<comment type="similarity">
    <text evidence="3">Belongs to the lysine N(6)-hydroxylase/L-ornithine N(5)-oxygenase family.</text>
</comment>
<evidence type="ECO:0000256" key="4">
    <source>
        <dbReference type="ARBA" id="ARBA00013076"/>
    </source>
</evidence>
<organism evidence="15 16">
    <name type="scientific">Evansella cellulosilytica (strain ATCC 21833 / DSM 2522 / FERM P-1141 / JCM 9156 / N-4)</name>
    <name type="common">Bacillus cellulosilyticus</name>
    <dbReference type="NCBI Taxonomy" id="649639"/>
    <lineage>
        <taxon>Bacteria</taxon>
        <taxon>Bacillati</taxon>
        <taxon>Bacillota</taxon>
        <taxon>Bacilli</taxon>
        <taxon>Bacillales</taxon>
        <taxon>Bacillaceae</taxon>
        <taxon>Evansella</taxon>
    </lineage>
</organism>
<evidence type="ECO:0000256" key="10">
    <source>
        <dbReference type="ARBA" id="ARBA00029939"/>
    </source>
</evidence>
<comment type="pathway">
    <text evidence="2">Siderophore biosynthesis.</text>
</comment>
<dbReference type="eggNOG" id="COG2072">
    <property type="taxonomic scope" value="Bacteria"/>
</dbReference>
<dbReference type="InterPro" id="IPR036188">
    <property type="entry name" value="FAD/NAD-bd_sf"/>
</dbReference>
<reference evidence="15 16" key="1">
    <citation type="submission" date="2010-12" db="EMBL/GenBank/DDBJ databases">
        <title>Complete sequence of Bacillus cellulosilyticus DSM 2522.</title>
        <authorList>
            <consortium name="US DOE Joint Genome Institute"/>
            <person name="Lucas S."/>
            <person name="Copeland A."/>
            <person name="Lapidus A."/>
            <person name="Cheng J.-F."/>
            <person name="Bruce D."/>
            <person name="Goodwin L."/>
            <person name="Pitluck S."/>
            <person name="Chertkov O."/>
            <person name="Detter J.C."/>
            <person name="Han C."/>
            <person name="Tapia R."/>
            <person name="Land M."/>
            <person name="Hauser L."/>
            <person name="Jeffries C."/>
            <person name="Kyrpides N."/>
            <person name="Ivanova N."/>
            <person name="Mikhailova N."/>
            <person name="Brumm P."/>
            <person name="Mead D."/>
            <person name="Woyke T."/>
        </authorList>
    </citation>
    <scope>NUCLEOTIDE SEQUENCE [LARGE SCALE GENOMIC DNA]</scope>
    <source>
        <strain evidence="16">ATCC 21833 / DSM 2522 / FERM P-1141 / JCM 9156 / N-4</strain>
    </source>
</reference>
<evidence type="ECO:0000256" key="6">
    <source>
        <dbReference type="ARBA" id="ARBA00022630"/>
    </source>
</evidence>
<dbReference type="Gene3D" id="3.50.50.60">
    <property type="entry name" value="FAD/NAD(P)-binding domain"/>
    <property type="match status" value="1"/>
</dbReference>
<evidence type="ECO:0000256" key="12">
    <source>
        <dbReference type="ARBA" id="ARBA00032493"/>
    </source>
</evidence>
<dbReference type="PANTHER" id="PTHR38663">
    <property type="match status" value="1"/>
</dbReference>
<dbReference type="KEGG" id="bco:Bcell_3493"/>
<evidence type="ECO:0000256" key="3">
    <source>
        <dbReference type="ARBA" id="ARBA00007588"/>
    </source>
</evidence>
<dbReference type="STRING" id="649639.Bcell_3493"/>
<comment type="catalytic activity">
    <reaction evidence="14">
        <text>L-lysine + NADPH + O2 = N(6)-hydroxy-L-lysine + NADP(+) + H2O</text>
        <dbReference type="Rhea" id="RHEA:23228"/>
        <dbReference type="ChEBI" id="CHEBI:15377"/>
        <dbReference type="ChEBI" id="CHEBI:15379"/>
        <dbReference type="ChEBI" id="CHEBI:32551"/>
        <dbReference type="ChEBI" id="CHEBI:57783"/>
        <dbReference type="ChEBI" id="CHEBI:57820"/>
        <dbReference type="ChEBI" id="CHEBI:58349"/>
        <dbReference type="EC" id="1.14.13.59"/>
    </reaction>
</comment>
<evidence type="ECO:0000256" key="1">
    <source>
        <dbReference type="ARBA" id="ARBA00001974"/>
    </source>
</evidence>
<evidence type="ECO:0000256" key="13">
    <source>
        <dbReference type="ARBA" id="ARBA00032738"/>
    </source>
</evidence>
<evidence type="ECO:0000256" key="8">
    <source>
        <dbReference type="ARBA" id="ARBA00022857"/>
    </source>
</evidence>
<dbReference type="RefSeq" id="WP_013490066.1">
    <property type="nucleotide sequence ID" value="NC_014829.1"/>
</dbReference>
<dbReference type="OrthoDB" id="370110at2"/>
<accession>E6TQW0</accession>
<comment type="cofactor">
    <cofactor evidence="1">
        <name>FAD</name>
        <dbReference type="ChEBI" id="CHEBI:57692"/>
    </cofactor>
</comment>
<evidence type="ECO:0000256" key="9">
    <source>
        <dbReference type="ARBA" id="ARBA00023002"/>
    </source>
</evidence>
<evidence type="ECO:0000256" key="11">
    <source>
        <dbReference type="ARBA" id="ARBA00031158"/>
    </source>
</evidence>
<dbReference type="EMBL" id="CP002394">
    <property type="protein sequence ID" value="ADU31735.1"/>
    <property type="molecule type" value="Genomic_DNA"/>
</dbReference>
<sequence>MYEWIIVGGGIHGCTITNFLIKTGQYGTRDIRIIDRYKEPMTNWKKNTSLISMPYLRSPSVHHIDVDPFSLEKFAKESQCGDAFYGTYDRPSLHLFNDHCDTIFEEINIREMWIQGEVTQIKKKQFHWEIENRNGEIVKSKNIVLAISISDQPVIPKWGQLLFQESDNVFHVYDNLEVDKLKSMKYPVTIIGAGITAAHLAIKLSKNFPRNVTMLKRHPFRIHSFDSDPGWLGPKYLNFYDNMTDYEKRRNLIVDARNKGSIPRELYHQLRYLEKNKIINIQNGEVEKAEKKYQNIQMHLTNGERIATGSIIFATGFSPHLPKHNWLSKLINHENLRCAKCGYPVVTRSLQWCDHLYVSGPLAELEIGPVARNIAGARKAAERIVASISQ</sequence>
<evidence type="ECO:0000256" key="14">
    <source>
        <dbReference type="ARBA" id="ARBA00048407"/>
    </source>
</evidence>